<evidence type="ECO:0000313" key="1">
    <source>
        <dbReference type="EMBL" id="KAF0721624.1"/>
    </source>
</evidence>
<protein>
    <recommendedName>
        <fullName evidence="3">Transposase Tc1-like domain-containing protein</fullName>
    </recommendedName>
</protein>
<sequence length="451" mass="50604">MSNSTTTQTSRASRELTEELKVNIIKTLQKSMNKGKLGRGAIGNTAVLYDVHRGTVRRGWKDFVEGNISPKKAARVGRKPLVTRAEITQIVRDVPKEQRTTIRDISDATGLSLGMISRSLKNGTIKRRSSRLKQLLTDVNKIERLAFCRSHVRREAPDEGGSHVRREAPNDMLAETTDAAVVHMDEKWFNADQDRRKVYLTPDETVEHRTTKSKRFIPKVMFLAAVARPRFDAARDTMFDGKLGMWPFAVQAPATRNSRNRAAGSMVTSLINVTAESYRDFVLSKVIPAIKEKFPSTNKQVVLQHDNATPHASSKDCVLQTVSTDGWTFVIRKQPPNSPDLNVLDLGFFASIQALQRKVVSRSVDDVIHATLLAFEMLSMEKLADVFLTLQAVMRLVLEHHGDNHFKLPHLKKEAMRRAGTLMANVTCPVSLIDQADLELQQHEIQLPASQ</sequence>
<dbReference type="InterPro" id="IPR036397">
    <property type="entry name" value="RNaseH_sf"/>
</dbReference>
<accession>A0A6G0W6E1</accession>
<gene>
    <name evidence="1" type="ORF">Ae201684_019030</name>
</gene>
<dbReference type="PANTHER" id="PTHR47169:SF2">
    <property type="entry name" value="OS01G0541250 PROTEIN"/>
    <property type="match status" value="1"/>
</dbReference>
<keyword evidence="2" id="KW-1185">Reference proteome</keyword>
<name>A0A6G0W6E1_9STRA</name>
<dbReference type="VEuPathDB" id="FungiDB:AeMF1_019478"/>
<evidence type="ECO:0000313" key="2">
    <source>
        <dbReference type="Proteomes" id="UP000481153"/>
    </source>
</evidence>
<dbReference type="EMBL" id="VJMJ01000378">
    <property type="protein sequence ID" value="KAF0721624.1"/>
    <property type="molecule type" value="Genomic_DNA"/>
</dbReference>
<evidence type="ECO:0008006" key="3">
    <source>
        <dbReference type="Google" id="ProtNLM"/>
    </source>
</evidence>
<dbReference type="Proteomes" id="UP000481153">
    <property type="component" value="Unassembled WGS sequence"/>
</dbReference>
<dbReference type="PANTHER" id="PTHR47169">
    <property type="entry name" value="OS01G0541250 PROTEIN"/>
    <property type="match status" value="1"/>
</dbReference>
<dbReference type="AlphaFoldDB" id="A0A6G0W6E1"/>
<dbReference type="Gene3D" id="3.30.420.10">
    <property type="entry name" value="Ribonuclease H-like superfamily/Ribonuclease H"/>
    <property type="match status" value="1"/>
</dbReference>
<proteinExistence type="predicted"/>
<dbReference type="GO" id="GO:0003676">
    <property type="term" value="F:nucleic acid binding"/>
    <property type="evidence" value="ECO:0007669"/>
    <property type="project" value="InterPro"/>
</dbReference>
<organism evidence="1 2">
    <name type="scientific">Aphanomyces euteiches</name>
    <dbReference type="NCBI Taxonomy" id="100861"/>
    <lineage>
        <taxon>Eukaryota</taxon>
        <taxon>Sar</taxon>
        <taxon>Stramenopiles</taxon>
        <taxon>Oomycota</taxon>
        <taxon>Saprolegniomycetes</taxon>
        <taxon>Saprolegniales</taxon>
        <taxon>Verrucalvaceae</taxon>
        <taxon>Aphanomyces</taxon>
    </lineage>
</organism>
<comment type="caution">
    <text evidence="1">The sequence shown here is derived from an EMBL/GenBank/DDBJ whole genome shotgun (WGS) entry which is preliminary data.</text>
</comment>
<reference evidence="1 2" key="1">
    <citation type="submission" date="2019-07" db="EMBL/GenBank/DDBJ databases">
        <title>Genomics analysis of Aphanomyces spp. identifies a new class of oomycete effector associated with host adaptation.</title>
        <authorList>
            <person name="Gaulin E."/>
        </authorList>
    </citation>
    <scope>NUCLEOTIDE SEQUENCE [LARGE SCALE GENOMIC DNA]</scope>
    <source>
        <strain evidence="1 2">ATCC 201684</strain>
    </source>
</reference>